<dbReference type="InterPro" id="IPR023393">
    <property type="entry name" value="START-like_dom_sf"/>
</dbReference>
<protein>
    <submittedName>
        <fullName evidence="2">Uncharacterized protein</fullName>
    </submittedName>
</protein>
<feature type="compositionally biased region" description="Polar residues" evidence="1">
    <location>
        <begin position="369"/>
        <end position="378"/>
    </location>
</feature>
<dbReference type="Gene3D" id="3.30.530.20">
    <property type="match status" value="1"/>
</dbReference>
<dbReference type="Proteomes" id="UP001202328">
    <property type="component" value="Unassembled WGS sequence"/>
</dbReference>
<accession>A0AAD4SW56</accession>
<organism evidence="2 3">
    <name type="scientific">Papaver atlanticum</name>
    <dbReference type="NCBI Taxonomy" id="357466"/>
    <lineage>
        <taxon>Eukaryota</taxon>
        <taxon>Viridiplantae</taxon>
        <taxon>Streptophyta</taxon>
        <taxon>Embryophyta</taxon>
        <taxon>Tracheophyta</taxon>
        <taxon>Spermatophyta</taxon>
        <taxon>Magnoliopsida</taxon>
        <taxon>Ranunculales</taxon>
        <taxon>Papaveraceae</taxon>
        <taxon>Papaveroideae</taxon>
        <taxon>Papaver</taxon>
    </lineage>
</organism>
<feature type="compositionally biased region" description="Basic and acidic residues" evidence="1">
    <location>
        <begin position="332"/>
        <end position="342"/>
    </location>
</feature>
<name>A0AAD4SW56_9MAGN</name>
<dbReference type="SUPFAM" id="SSF55961">
    <property type="entry name" value="Bet v1-like"/>
    <property type="match status" value="1"/>
</dbReference>
<evidence type="ECO:0000313" key="3">
    <source>
        <dbReference type="Proteomes" id="UP001202328"/>
    </source>
</evidence>
<proteinExistence type="predicted"/>
<evidence type="ECO:0000256" key="1">
    <source>
        <dbReference type="SAM" id="MobiDB-lite"/>
    </source>
</evidence>
<evidence type="ECO:0000313" key="2">
    <source>
        <dbReference type="EMBL" id="KAI3924479.1"/>
    </source>
</evidence>
<dbReference type="EMBL" id="JAJJMB010008334">
    <property type="protein sequence ID" value="KAI3924479.1"/>
    <property type="molecule type" value="Genomic_DNA"/>
</dbReference>
<dbReference type="PANTHER" id="PTHR34560:SF1">
    <property type="entry name" value="START DOMAIN-CONTAINING PROTEIN"/>
    <property type="match status" value="1"/>
</dbReference>
<gene>
    <name evidence="2" type="ORF">MKW98_032680</name>
</gene>
<reference evidence="2" key="1">
    <citation type="submission" date="2022-04" db="EMBL/GenBank/DDBJ databases">
        <title>A functionally conserved STORR gene fusion in Papaver species that diverged 16.8 million years ago.</title>
        <authorList>
            <person name="Catania T."/>
        </authorList>
    </citation>
    <scope>NUCLEOTIDE SEQUENCE</scope>
    <source>
        <strain evidence="2">S-188037</strain>
    </source>
</reference>
<keyword evidence="3" id="KW-1185">Reference proteome</keyword>
<comment type="caution">
    <text evidence="2">The sequence shown here is derived from an EMBL/GenBank/DDBJ whole genome shotgun (WGS) entry which is preliminary data.</text>
</comment>
<feature type="region of interest" description="Disordered" evidence="1">
    <location>
        <begin position="313"/>
        <end position="389"/>
    </location>
</feature>
<dbReference type="PANTHER" id="PTHR34560">
    <property type="entry name" value="POLYKETIDE CYCLASE/DEHYDRASE/LIPID TRANSPORT SUPERFAMILY PROTEIN"/>
    <property type="match status" value="1"/>
</dbReference>
<dbReference type="AlphaFoldDB" id="A0AAD4SW56"/>
<sequence>MEMKKQSISEFRERMDKTLACDDLVNEESVKKLVVKQFSLSPSKSAEKSHDGNNEYVIEKRSKQVMNFLDQLRSASGDHHNKPGGWKIKENNDDYRIMYRGGPKGSPFHTLLAEGYADAPMDVCLCAAWEAALYEKWWPKVAVPTFRIMETRALQKIRIGEHLSLVRMKVTWPLAAREVIVHYLEIEYLEGDLIIGLLNTVPDIDKATKETHGFSSEGVPEAKDIVRMDFVGGTVMKKLSTNKTYFRTIVKMDLKLDFVPAWLINFIARQLLGGSCKLYQKTVASVAKGDKDFEEALKGPLYVGIREGLSGQKLKNTSENKNRESTLAQSSELHEIEEEKIGQDSTENEVGALEPVKSGLKGNEEQETEPYSNGNKNDATVPDNLGLQGNGEVHIKKVKNGFGGMQNSEIKLH</sequence>